<dbReference type="FunFam" id="1.10.10.10:FF:000163">
    <property type="entry name" value="MarR family transcriptional regulator"/>
    <property type="match status" value="1"/>
</dbReference>
<evidence type="ECO:0000313" key="10">
    <source>
        <dbReference type="Proteomes" id="UP000275024"/>
    </source>
</evidence>
<protein>
    <submittedName>
        <fullName evidence="7">MarR family transcriptional regulator</fullName>
    </submittedName>
</protein>
<dbReference type="InterPro" id="IPR000835">
    <property type="entry name" value="HTH_MarR-typ"/>
</dbReference>
<proteinExistence type="predicted"/>
<dbReference type="OrthoDB" id="9806864at2"/>
<keyword evidence="5" id="KW-0804">Transcription</keyword>
<evidence type="ECO:0000313" key="8">
    <source>
        <dbReference type="EMBL" id="RKN21755.1"/>
    </source>
</evidence>
<comment type="caution">
    <text evidence="7">The sequence shown here is derived from an EMBL/GenBank/DDBJ whole genome shotgun (WGS) entry which is preliminary data.</text>
</comment>
<evidence type="ECO:0000313" key="9">
    <source>
        <dbReference type="Proteomes" id="UP000268652"/>
    </source>
</evidence>
<dbReference type="InterPro" id="IPR036390">
    <property type="entry name" value="WH_DNA-bd_sf"/>
</dbReference>
<name>A0A3A9WQW6_9ACTN</name>
<dbReference type="GO" id="GO:0003700">
    <property type="term" value="F:DNA-binding transcription factor activity"/>
    <property type="evidence" value="ECO:0007669"/>
    <property type="project" value="InterPro"/>
</dbReference>
<dbReference type="Proteomes" id="UP000268652">
    <property type="component" value="Unassembled WGS sequence"/>
</dbReference>
<keyword evidence="3" id="KW-0805">Transcription regulation</keyword>
<dbReference type="AlphaFoldDB" id="A0A3A9WQW6"/>
<dbReference type="GO" id="GO:0005737">
    <property type="term" value="C:cytoplasm"/>
    <property type="evidence" value="ECO:0007669"/>
    <property type="project" value="UniProtKB-SubCell"/>
</dbReference>
<feature type="domain" description="HTH marR-type" evidence="6">
    <location>
        <begin position="31"/>
        <end position="161"/>
    </location>
</feature>
<evidence type="ECO:0000256" key="2">
    <source>
        <dbReference type="ARBA" id="ARBA00022490"/>
    </source>
</evidence>
<organism evidence="7 10">
    <name type="scientific">Streptomyces radicis</name>
    <dbReference type="NCBI Taxonomy" id="1750517"/>
    <lineage>
        <taxon>Bacteria</taxon>
        <taxon>Bacillati</taxon>
        <taxon>Actinomycetota</taxon>
        <taxon>Actinomycetes</taxon>
        <taxon>Kitasatosporales</taxon>
        <taxon>Streptomycetaceae</taxon>
        <taxon>Streptomyces</taxon>
    </lineage>
</organism>
<comment type="subcellular location">
    <subcellularLocation>
        <location evidence="1">Cytoplasm</location>
    </subcellularLocation>
</comment>
<dbReference type="PRINTS" id="PR00598">
    <property type="entry name" value="HTHMARR"/>
</dbReference>
<reference evidence="9 10" key="1">
    <citation type="submission" date="2018-09" db="EMBL/GenBank/DDBJ databases">
        <title>Streptomyces sp. nov. DS1-2, an endophytic actinomycete isolated from roots of Dendrobium scabrilingue.</title>
        <authorList>
            <person name="Kuncharoen N."/>
            <person name="Kudo T."/>
            <person name="Ohkuma M."/>
            <person name="Yuki M."/>
            <person name="Tanasupawat S."/>
        </authorList>
    </citation>
    <scope>NUCLEOTIDE SEQUENCE [LARGE SCALE GENOMIC DNA]</scope>
    <source>
        <strain evidence="7 10">AZ1-7</strain>
        <strain evidence="8 9">DS1-2</strain>
    </source>
</reference>
<evidence type="ECO:0000256" key="1">
    <source>
        <dbReference type="ARBA" id="ARBA00004496"/>
    </source>
</evidence>
<evidence type="ECO:0000259" key="6">
    <source>
        <dbReference type="PROSITE" id="PS50995"/>
    </source>
</evidence>
<dbReference type="SMART" id="SM00347">
    <property type="entry name" value="HTH_MARR"/>
    <property type="match status" value="1"/>
</dbReference>
<dbReference type="GO" id="GO:0003677">
    <property type="term" value="F:DNA binding"/>
    <property type="evidence" value="ECO:0007669"/>
    <property type="project" value="UniProtKB-KW"/>
</dbReference>
<evidence type="ECO:0000256" key="4">
    <source>
        <dbReference type="ARBA" id="ARBA00023125"/>
    </source>
</evidence>
<dbReference type="InterPro" id="IPR039422">
    <property type="entry name" value="MarR/SlyA-like"/>
</dbReference>
<dbReference type="PANTHER" id="PTHR33164">
    <property type="entry name" value="TRANSCRIPTIONAL REGULATOR, MARR FAMILY"/>
    <property type="match status" value="1"/>
</dbReference>
<dbReference type="RefSeq" id="WP_120697677.1">
    <property type="nucleotide sequence ID" value="NZ_RBDX01000010.1"/>
</dbReference>
<dbReference type="Proteomes" id="UP000275024">
    <property type="component" value="Unassembled WGS sequence"/>
</dbReference>
<sequence length="170" mass="18474">MSPASPSPVPSPALSPALSPTLTSPEPFVLDDMVCFALHSASRAFGSVYRSVLRDLGLTYPQYLVMLVLWERDDVPVKRIGEQLRLDTGTVSPLLKRLEAAGLIRRERSAEDERSVTVRLTDEGCALRAGAAEVPGRIAEATGLTLAEVTDLRERLHRLTAKLDAADLPE</sequence>
<evidence type="ECO:0000313" key="7">
    <source>
        <dbReference type="EMBL" id="RKN08597.1"/>
    </source>
</evidence>
<keyword evidence="2" id="KW-0963">Cytoplasm</keyword>
<dbReference type="EMBL" id="RBDY01000010">
    <property type="protein sequence ID" value="RKN21755.1"/>
    <property type="molecule type" value="Genomic_DNA"/>
</dbReference>
<dbReference type="InterPro" id="IPR055166">
    <property type="entry name" value="Transc_reg_Sar_Rot_HTH"/>
</dbReference>
<accession>A0A3A9WQW6</accession>
<evidence type="ECO:0000256" key="3">
    <source>
        <dbReference type="ARBA" id="ARBA00023015"/>
    </source>
</evidence>
<dbReference type="PANTHER" id="PTHR33164:SF5">
    <property type="entry name" value="ORGANIC HYDROPEROXIDE RESISTANCE TRANSCRIPTIONAL REGULATOR"/>
    <property type="match status" value="1"/>
</dbReference>
<dbReference type="EMBL" id="RBDX01000010">
    <property type="protein sequence ID" value="RKN08597.1"/>
    <property type="molecule type" value="Genomic_DNA"/>
</dbReference>
<keyword evidence="4" id="KW-0238">DNA-binding</keyword>
<dbReference type="PROSITE" id="PS50995">
    <property type="entry name" value="HTH_MARR_2"/>
    <property type="match status" value="1"/>
</dbReference>
<gene>
    <name evidence="8" type="ORF">D7318_15410</name>
    <name evidence="7" type="ORF">D7319_14455</name>
</gene>
<dbReference type="GO" id="GO:0006950">
    <property type="term" value="P:response to stress"/>
    <property type="evidence" value="ECO:0007669"/>
    <property type="project" value="TreeGrafter"/>
</dbReference>
<keyword evidence="9" id="KW-1185">Reference proteome</keyword>
<dbReference type="Pfam" id="PF22381">
    <property type="entry name" value="Staph_reg_Sar_Rot"/>
    <property type="match status" value="1"/>
</dbReference>
<dbReference type="InterPro" id="IPR036388">
    <property type="entry name" value="WH-like_DNA-bd_sf"/>
</dbReference>
<evidence type="ECO:0000256" key="5">
    <source>
        <dbReference type="ARBA" id="ARBA00023163"/>
    </source>
</evidence>
<dbReference type="Gene3D" id="1.10.10.10">
    <property type="entry name" value="Winged helix-like DNA-binding domain superfamily/Winged helix DNA-binding domain"/>
    <property type="match status" value="1"/>
</dbReference>
<dbReference type="SUPFAM" id="SSF46785">
    <property type="entry name" value="Winged helix' DNA-binding domain"/>
    <property type="match status" value="1"/>
</dbReference>